<protein>
    <recommendedName>
        <fullName evidence="2">Organic solvent tolerance-like N-terminal domain-containing protein</fullName>
    </recommendedName>
</protein>
<proteinExistence type="predicted"/>
<sequence>MKKNIFFNISLVLSILLTLNVHAQKPKGDRVIISAARTKGVSGWRVFYSSPTQRVKMVQKSTTIYCNEARQEIKTEKVIATGRVKVIDKKTTITGDRLDYDKNNGLVIITGKEVKLIDDDVTLITDKLYYYTDTKDAKYLTGGKVLQETMVLTSIEGYLKKKELIFIKDVVMDDSVKVQHLETEKLIYDRETKDAVFETRTKIESKDGDVEANAGTYNTESGKVHFEGSAVVENDKYILIGDKIDTDKNTGNSEAVGNVIFFSKQDTAMIYADVVVREDSSTFAYGNALMSKPIKGNWMDMYYLAADTLHSINDTTTKENTLYAHYKVSMWNKDMQSRCDSLIYYYNDSMIYFYNDPRIWAQKSQMTGEVIRTDITSKGVERLYLNKNGFIISEDTIANFNQVKGKKIIAHFEENQLDKVDVKGNGMTRFFQLTDDKKNIYALNKASCPSMTIYFTEGNEVENIKYNAKSNSTVLPPSKIQGPDKYLPGFKNRFDEKPEREELLKRVRVRNDLTDSMPRDPSIGKDEIKILWDGSQVLNKNYNGEPLYIERLKMMREQKAREKQQKQELKIESNN</sequence>
<reference evidence="3 4" key="1">
    <citation type="submission" date="2021-05" db="EMBL/GenBank/DDBJ databases">
        <title>Comparative genomic studies on the polysaccharide-degrading batcterial strains of the Flammeovirga genus.</title>
        <authorList>
            <person name="Zewei F."/>
            <person name="Zheng Z."/>
            <person name="Yu L."/>
            <person name="Ruyue G."/>
            <person name="Yanhong M."/>
            <person name="Yuanyuan C."/>
            <person name="Jingyan G."/>
            <person name="Wenjun H."/>
        </authorList>
    </citation>
    <scope>NUCLEOTIDE SEQUENCE [LARGE SCALE GENOMIC DNA]</scope>
    <source>
        <strain evidence="3 4">NBRC:100898</strain>
    </source>
</reference>
<feature type="domain" description="Organic solvent tolerance-like N-terminal" evidence="2">
    <location>
        <begin position="53"/>
        <end position="172"/>
    </location>
</feature>
<evidence type="ECO:0000313" key="3">
    <source>
        <dbReference type="EMBL" id="QWG03852.1"/>
    </source>
</evidence>
<evidence type="ECO:0000313" key="4">
    <source>
        <dbReference type="Proteomes" id="UP000678679"/>
    </source>
</evidence>
<evidence type="ECO:0000259" key="2">
    <source>
        <dbReference type="Pfam" id="PF13100"/>
    </source>
</evidence>
<organism evidence="3 4">
    <name type="scientific">Flammeovirga yaeyamensis</name>
    <dbReference type="NCBI Taxonomy" id="367791"/>
    <lineage>
        <taxon>Bacteria</taxon>
        <taxon>Pseudomonadati</taxon>
        <taxon>Bacteroidota</taxon>
        <taxon>Cytophagia</taxon>
        <taxon>Cytophagales</taxon>
        <taxon>Flammeovirgaceae</taxon>
        <taxon>Flammeovirga</taxon>
    </lineage>
</organism>
<accession>A0AAX1N8Q9</accession>
<keyword evidence="4" id="KW-1185">Reference proteome</keyword>
<dbReference type="AlphaFoldDB" id="A0AAX1N8Q9"/>
<evidence type="ECO:0000256" key="1">
    <source>
        <dbReference type="SAM" id="SignalP"/>
    </source>
</evidence>
<gene>
    <name evidence="3" type="ORF">KMW28_09830</name>
</gene>
<dbReference type="Gene3D" id="2.60.450.10">
    <property type="entry name" value="Lipopolysaccharide (LPS) transport protein A like domain"/>
    <property type="match status" value="3"/>
</dbReference>
<feature type="chain" id="PRO_5043993322" description="Organic solvent tolerance-like N-terminal domain-containing protein" evidence="1">
    <location>
        <begin position="24"/>
        <end position="575"/>
    </location>
</feature>
<dbReference type="RefSeq" id="WP_169665310.1">
    <property type="nucleotide sequence ID" value="NZ_CP076132.1"/>
</dbReference>
<dbReference type="KEGG" id="fya:KMW28_09830"/>
<dbReference type="InterPro" id="IPR005653">
    <property type="entry name" value="OstA-like_N"/>
</dbReference>
<dbReference type="Pfam" id="PF13100">
    <property type="entry name" value="OstA_2"/>
    <property type="match status" value="1"/>
</dbReference>
<dbReference type="Proteomes" id="UP000678679">
    <property type="component" value="Chromosome 1"/>
</dbReference>
<keyword evidence="1" id="KW-0732">Signal</keyword>
<name>A0AAX1N8Q9_9BACT</name>
<feature type="signal peptide" evidence="1">
    <location>
        <begin position="1"/>
        <end position="23"/>
    </location>
</feature>
<dbReference type="EMBL" id="CP076132">
    <property type="protein sequence ID" value="QWG03852.1"/>
    <property type="molecule type" value="Genomic_DNA"/>
</dbReference>